<dbReference type="AlphaFoldDB" id="A0A4U5P775"/>
<dbReference type="OrthoDB" id="5911488at2759"/>
<name>A0A4U5P775_STECR</name>
<evidence type="ECO:0008006" key="5">
    <source>
        <dbReference type="Google" id="ProtNLM"/>
    </source>
</evidence>
<dbReference type="EMBL" id="AZBU02000002">
    <property type="protein sequence ID" value="TKR92159.1"/>
    <property type="molecule type" value="Genomic_DNA"/>
</dbReference>
<feature type="region of interest" description="Disordered" evidence="1">
    <location>
        <begin position="279"/>
        <end position="305"/>
    </location>
</feature>
<organism evidence="4">
    <name type="scientific">Steinernema carpocapsae</name>
    <name type="common">Entomopathogenic nematode</name>
    <dbReference type="NCBI Taxonomy" id="34508"/>
    <lineage>
        <taxon>Eukaryota</taxon>
        <taxon>Metazoa</taxon>
        <taxon>Ecdysozoa</taxon>
        <taxon>Nematoda</taxon>
        <taxon>Chromadorea</taxon>
        <taxon>Rhabditida</taxon>
        <taxon>Tylenchina</taxon>
        <taxon>Panagrolaimomorpha</taxon>
        <taxon>Strongyloidoidea</taxon>
        <taxon>Steinernematidae</taxon>
        <taxon>Steinernema</taxon>
    </lineage>
</organism>
<feature type="compositionally biased region" description="Pro residues" evidence="1">
    <location>
        <begin position="285"/>
        <end position="294"/>
    </location>
</feature>
<keyword evidence="2" id="KW-0812">Transmembrane</keyword>
<evidence type="ECO:0000256" key="3">
    <source>
        <dbReference type="SAM" id="SignalP"/>
    </source>
</evidence>
<keyword evidence="2" id="KW-1133">Transmembrane helix</keyword>
<proteinExistence type="predicted"/>
<keyword evidence="2" id="KW-0472">Membrane</keyword>
<keyword evidence="3" id="KW-0732">Signal</keyword>
<evidence type="ECO:0000256" key="2">
    <source>
        <dbReference type="SAM" id="Phobius"/>
    </source>
</evidence>
<evidence type="ECO:0000313" key="4">
    <source>
        <dbReference type="EMBL" id="TKR92159.1"/>
    </source>
</evidence>
<reference evidence="4" key="1">
    <citation type="submission" date="2013-11" db="EMBL/GenBank/DDBJ databases">
        <authorList>
            <person name="Sternberg P."/>
            <person name="Dillman A."/>
            <person name="Macchietto M."/>
        </authorList>
    </citation>
    <scope>NUCLEOTIDE SEQUENCE</scope>
    <source>
        <strain evidence="4">ALL</strain>
    </source>
</reference>
<reference evidence="4" key="2">
    <citation type="journal article" date="2015" name="Genome Biol.">
        <title>Comparative genomics of Steinernema reveals deeply conserved gene regulatory networks.</title>
        <authorList>
            <person name="Dillman A.R."/>
            <person name="Macchietto M."/>
            <person name="Porter C.F."/>
            <person name="Rogers A."/>
            <person name="Williams B."/>
            <person name="Antoshechkin I."/>
            <person name="Lee M.M."/>
            <person name="Goodwin Z."/>
            <person name="Lu X."/>
            <person name="Lewis E.E."/>
            <person name="Goodrich-Blair H."/>
            <person name="Stock S.P."/>
            <person name="Adams B.J."/>
            <person name="Sternberg P.W."/>
            <person name="Mortazavi A."/>
        </authorList>
    </citation>
    <scope>NUCLEOTIDE SEQUENCE [LARGE SCALE GENOMIC DNA]</scope>
    <source>
        <strain evidence="4">ALL</strain>
    </source>
</reference>
<feature type="signal peptide" evidence="3">
    <location>
        <begin position="1"/>
        <end position="21"/>
    </location>
</feature>
<dbReference type="STRING" id="34508.A0A4U5P775"/>
<feature type="chain" id="PRO_5020503620" description="Dystroglycan C-terminal domain-containing protein" evidence="3">
    <location>
        <begin position="22"/>
        <end position="305"/>
    </location>
</feature>
<protein>
    <recommendedName>
        <fullName evidence="5">Dystroglycan C-terminal domain-containing protein</fullName>
    </recommendedName>
</protein>
<gene>
    <name evidence="4" type="ORF">L596_006869</name>
</gene>
<feature type="compositionally biased region" description="Low complexity" evidence="1">
    <location>
        <begin position="295"/>
        <end position="305"/>
    </location>
</feature>
<comment type="caution">
    <text evidence="4">The sequence shown here is derived from an EMBL/GenBank/DDBJ whole genome shotgun (WGS) entry which is preliminary data.</text>
</comment>
<feature type="compositionally biased region" description="Polar residues" evidence="1">
    <location>
        <begin position="46"/>
        <end position="75"/>
    </location>
</feature>
<feature type="compositionally biased region" description="Low complexity" evidence="1">
    <location>
        <begin position="76"/>
        <end position="95"/>
    </location>
</feature>
<feature type="region of interest" description="Disordered" evidence="1">
    <location>
        <begin position="46"/>
        <end position="119"/>
    </location>
</feature>
<feature type="transmembrane region" description="Helical" evidence="2">
    <location>
        <begin position="128"/>
        <end position="151"/>
    </location>
</feature>
<sequence>MRRATVSMLITFQMIALVVNGQWRPLWNEIGTDIEAVEIIATIGTPSTPTTSNRTANENATSILPSTDFRSSTMDPPTLRTTTSKKSTKPLSTTKAKFSSTTEEAIEEPESVVSSRRRKKQEESGVKAVVLIPICVVAALIIIAIIVIVCVCRRRHKKAKKAEALERARKTSTPVFAGKQPIPASPSTPSPMHADELMVPEKKFAEGKYRPYHMPVNAFKHVGPVKMDMNPTGEQKHLFGEVADEEAPNNLEVAFDLENNLVFDIGSEVEHVYDGDILLPKKASLPPPPSPASPFSPSFPEDGKF</sequence>
<evidence type="ECO:0000256" key="1">
    <source>
        <dbReference type="SAM" id="MobiDB-lite"/>
    </source>
</evidence>
<accession>A0A4U5P775</accession>
<reference evidence="4" key="3">
    <citation type="journal article" date="2019" name="G3 (Bethesda)">
        <title>Hybrid Assembly of the Genome of the Entomopathogenic Nematode Steinernema carpocapsae Identifies the X-Chromosome.</title>
        <authorList>
            <person name="Serra L."/>
            <person name="Macchietto M."/>
            <person name="Macias-Munoz A."/>
            <person name="McGill C.J."/>
            <person name="Rodriguez I.M."/>
            <person name="Rodriguez B."/>
            <person name="Murad R."/>
            <person name="Mortazavi A."/>
        </authorList>
    </citation>
    <scope>NUCLEOTIDE SEQUENCE</scope>
    <source>
        <strain evidence="4">ALL</strain>
    </source>
</reference>